<dbReference type="Pfam" id="PF08284">
    <property type="entry name" value="RVP_2"/>
    <property type="match status" value="1"/>
</dbReference>
<protein>
    <submittedName>
        <fullName evidence="1">Unnamed protein product</fullName>
    </submittedName>
</protein>
<name>A0A9W6XLX2_9STRA</name>
<dbReference type="AlphaFoldDB" id="A0A9W6XLX2"/>
<dbReference type="CDD" id="cd00303">
    <property type="entry name" value="retropepsin_like"/>
    <property type="match status" value="1"/>
</dbReference>
<comment type="caution">
    <text evidence="1">The sequence shown here is derived from an EMBL/GenBank/DDBJ whole genome shotgun (WGS) entry which is preliminary data.</text>
</comment>
<dbReference type="EMBL" id="BSXT01001308">
    <property type="protein sequence ID" value="GMF41102.1"/>
    <property type="molecule type" value="Genomic_DNA"/>
</dbReference>
<dbReference type="Proteomes" id="UP001165121">
    <property type="component" value="Unassembled WGS sequence"/>
</dbReference>
<sequence>MRAALSNTERFCKPSLLVVQATVTGFEKPRTILIGSGASGNYARRSTMEGSQLYAEALKARDCDTVTVRLTTGTRVMVPKVPVDLGVKFLDFDSVERGLVLDLDARYDIILGMVWLEGHEPWIDWGSKPLGATHFSPSGALASHEPLLLGSRSASGASTGPRRSMCWTLECLR</sequence>
<organism evidence="1 2">
    <name type="scientific">Phytophthora fragariaefolia</name>
    <dbReference type="NCBI Taxonomy" id="1490495"/>
    <lineage>
        <taxon>Eukaryota</taxon>
        <taxon>Sar</taxon>
        <taxon>Stramenopiles</taxon>
        <taxon>Oomycota</taxon>
        <taxon>Peronosporomycetes</taxon>
        <taxon>Peronosporales</taxon>
        <taxon>Peronosporaceae</taxon>
        <taxon>Phytophthora</taxon>
    </lineage>
</organism>
<evidence type="ECO:0000313" key="1">
    <source>
        <dbReference type="EMBL" id="GMF41102.1"/>
    </source>
</evidence>
<reference evidence="1" key="1">
    <citation type="submission" date="2023-04" db="EMBL/GenBank/DDBJ databases">
        <title>Phytophthora fragariaefolia NBRC 109709.</title>
        <authorList>
            <person name="Ichikawa N."/>
            <person name="Sato H."/>
            <person name="Tonouchi N."/>
        </authorList>
    </citation>
    <scope>NUCLEOTIDE SEQUENCE</scope>
    <source>
        <strain evidence="1">NBRC 109709</strain>
    </source>
</reference>
<proteinExistence type="predicted"/>
<dbReference type="Gene3D" id="2.40.70.10">
    <property type="entry name" value="Acid Proteases"/>
    <property type="match status" value="1"/>
</dbReference>
<dbReference type="InterPro" id="IPR021109">
    <property type="entry name" value="Peptidase_aspartic_dom_sf"/>
</dbReference>
<evidence type="ECO:0000313" key="2">
    <source>
        <dbReference type="Proteomes" id="UP001165121"/>
    </source>
</evidence>
<gene>
    <name evidence="1" type="ORF">Pfra01_001287200</name>
</gene>
<accession>A0A9W6XLX2</accession>
<keyword evidence="2" id="KW-1185">Reference proteome</keyword>